<proteinExistence type="predicted"/>
<dbReference type="PANTHER" id="PTHR37291:SF1">
    <property type="entry name" value="TYPE IV METHYL-DIRECTED RESTRICTION ENZYME ECOKMCRB SUBUNIT"/>
    <property type="match status" value="1"/>
</dbReference>
<reference evidence="2" key="1">
    <citation type="journal article" date="2021" name="PeerJ">
        <title>Extensive microbial diversity within the chicken gut microbiome revealed by metagenomics and culture.</title>
        <authorList>
            <person name="Gilroy R."/>
            <person name="Ravi A."/>
            <person name="Getino M."/>
            <person name="Pursley I."/>
            <person name="Horton D.L."/>
            <person name="Alikhan N.F."/>
            <person name="Baker D."/>
            <person name="Gharbi K."/>
            <person name="Hall N."/>
            <person name="Watson M."/>
            <person name="Adriaenssens E.M."/>
            <person name="Foster-Nyarko E."/>
            <person name="Jarju S."/>
            <person name="Secka A."/>
            <person name="Antonio M."/>
            <person name="Oren A."/>
            <person name="Chaudhuri R.R."/>
            <person name="La Ragione R."/>
            <person name="Hildebrand F."/>
            <person name="Pallen M.J."/>
        </authorList>
    </citation>
    <scope>NUCLEOTIDE SEQUENCE</scope>
    <source>
        <strain evidence="2">CHK193-16274</strain>
    </source>
</reference>
<protein>
    <submittedName>
        <fullName evidence="2">AAA family ATPase</fullName>
    </submittedName>
</protein>
<dbReference type="InterPro" id="IPR011704">
    <property type="entry name" value="ATPase_dyneun-rel_AAA"/>
</dbReference>
<sequence length="348" mass="39748">MADFSDVARNSIMENLRDLKSRLDIDLGNDLNTDTAEAGESGMKTCLYIKRNPRETRKHPINFIIYGAPGTGKTYLTAEYALAIIEDREVDKSEKNIEQRKDVMKKYNDYIKCGQIVFTTFHQSYGYEEFIQGLRPDTTKENLSFKTIDGVFKRIADAALNDTTDKRYVIIIDEINRANISKVFGELITLIEEDKRWGEVNETCATLQSGDIFAVPNNLYIIGTMNSADKSISLIDAALRRRFEFVEQRPQAELVKDETLKNVLKKLNNLLSDELESADLLIGHSYFMNRTSADLCEILNNSIIPLLYEYFYDNKKKVMSVLKDAIEDTDIAILDDKIGRLRVEKATV</sequence>
<dbReference type="SUPFAM" id="SSF52540">
    <property type="entry name" value="P-loop containing nucleoside triphosphate hydrolases"/>
    <property type="match status" value="1"/>
</dbReference>
<dbReference type="PANTHER" id="PTHR37291">
    <property type="entry name" value="5-METHYLCYTOSINE-SPECIFIC RESTRICTION ENZYME B"/>
    <property type="match status" value="1"/>
</dbReference>
<dbReference type="Pfam" id="PF07728">
    <property type="entry name" value="AAA_5"/>
    <property type="match status" value="1"/>
</dbReference>
<name>A0A921GBI4_9FIRM</name>
<dbReference type="Proteomes" id="UP000749320">
    <property type="component" value="Unassembled WGS sequence"/>
</dbReference>
<dbReference type="AlphaFoldDB" id="A0A921GBI4"/>
<dbReference type="Gene3D" id="3.40.50.300">
    <property type="entry name" value="P-loop containing nucleotide triphosphate hydrolases"/>
    <property type="match status" value="1"/>
</dbReference>
<accession>A0A921GBI4</accession>
<dbReference type="InterPro" id="IPR003593">
    <property type="entry name" value="AAA+_ATPase"/>
</dbReference>
<feature type="domain" description="AAA+ ATPase" evidence="1">
    <location>
        <begin position="59"/>
        <end position="253"/>
    </location>
</feature>
<evidence type="ECO:0000259" key="1">
    <source>
        <dbReference type="SMART" id="SM00382"/>
    </source>
</evidence>
<dbReference type="EMBL" id="DYWV01000202">
    <property type="protein sequence ID" value="HJF40442.1"/>
    <property type="molecule type" value="Genomic_DNA"/>
</dbReference>
<organism evidence="2 3">
    <name type="scientific">Thomasclavelia spiroformis</name>
    <dbReference type="NCBI Taxonomy" id="29348"/>
    <lineage>
        <taxon>Bacteria</taxon>
        <taxon>Bacillati</taxon>
        <taxon>Bacillota</taxon>
        <taxon>Erysipelotrichia</taxon>
        <taxon>Erysipelotrichales</taxon>
        <taxon>Coprobacillaceae</taxon>
        <taxon>Thomasclavelia</taxon>
    </lineage>
</organism>
<gene>
    <name evidence="2" type="ORF">K8V91_05915</name>
</gene>
<dbReference type="GO" id="GO:0005524">
    <property type="term" value="F:ATP binding"/>
    <property type="evidence" value="ECO:0007669"/>
    <property type="project" value="InterPro"/>
</dbReference>
<evidence type="ECO:0000313" key="2">
    <source>
        <dbReference type="EMBL" id="HJF40442.1"/>
    </source>
</evidence>
<dbReference type="GO" id="GO:0016887">
    <property type="term" value="F:ATP hydrolysis activity"/>
    <property type="evidence" value="ECO:0007669"/>
    <property type="project" value="InterPro"/>
</dbReference>
<dbReference type="InterPro" id="IPR027417">
    <property type="entry name" value="P-loop_NTPase"/>
</dbReference>
<dbReference type="SMART" id="SM00382">
    <property type="entry name" value="AAA"/>
    <property type="match status" value="1"/>
</dbReference>
<dbReference type="InterPro" id="IPR052934">
    <property type="entry name" value="Methyl-DNA_Rec/Restrict_Enz"/>
</dbReference>
<reference evidence="2" key="2">
    <citation type="submission" date="2021-09" db="EMBL/GenBank/DDBJ databases">
        <authorList>
            <person name="Gilroy R."/>
        </authorList>
    </citation>
    <scope>NUCLEOTIDE SEQUENCE</scope>
    <source>
        <strain evidence="2">CHK193-16274</strain>
    </source>
</reference>
<comment type="caution">
    <text evidence="2">The sequence shown here is derived from an EMBL/GenBank/DDBJ whole genome shotgun (WGS) entry which is preliminary data.</text>
</comment>
<evidence type="ECO:0000313" key="3">
    <source>
        <dbReference type="Proteomes" id="UP000749320"/>
    </source>
</evidence>